<feature type="compositionally biased region" description="Low complexity" evidence="4">
    <location>
        <begin position="579"/>
        <end position="606"/>
    </location>
</feature>
<evidence type="ECO:0000256" key="1">
    <source>
        <dbReference type="ARBA" id="ARBA00022737"/>
    </source>
</evidence>
<dbReference type="InterPro" id="IPR002343">
    <property type="entry name" value="Hud_Sxl_RNA"/>
</dbReference>
<keyword evidence="7" id="KW-1185">Reference proteome</keyword>
<evidence type="ECO:0000313" key="7">
    <source>
        <dbReference type="Proteomes" id="UP001150925"/>
    </source>
</evidence>
<dbReference type="Pfam" id="PF00076">
    <property type="entry name" value="RRM_1"/>
    <property type="match status" value="2"/>
</dbReference>
<feature type="compositionally biased region" description="Basic residues" evidence="4">
    <location>
        <begin position="415"/>
        <end position="427"/>
    </location>
</feature>
<name>A0A9W8AVP3_9FUNG</name>
<organism evidence="6 7">
    <name type="scientific">Dispira parvispora</name>
    <dbReference type="NCBI Taxonomy" id="1520584"/>
    <lineage>
        <taxon>Eukaryota</taxon>
        <taxon>Fungi</taxon>
        <taxon>Fungi incertae sedis</taxon>
        <taxon>Zoopagomycota</taxon>
        <taxon>Kickxellomycotina</taxon>
        <taxon>Dimargaritomycetes</taxon>
        <taxon>Dimargaritales</taxon>
        <taxon>Dimargaritaceae</taxon>
        <taxon>Dispira</taxon>
    </lineage>
</organism>
<evidence type="ECO:0000256" key="4">
    <source>
        <dbReference type="SAM" id="MobiDB-lite"/>
    </source>
</evidence>
<dbReference type="PRINTS" id="PR00961">
    <property type="entry name" value="HUDSXLRNA"/>
</dbReference>
<accession>A0A9W8AVP3</accession>
<dbReference type="PANTHER" id="PTHR24012">
    <property type="entry name" value="RNA BINDING PROTEIN"/>
    <property type="match status" value="1"/>
</dbReference>
<dbReference type="InterPro" id="IPR000504">
    <property type="entry name" value="RRM_dom"/>
</dbReference>
<evidence type="ECO:0000259" key="5">
    <source>
        <dbReference type="PROSITE" id="PS50102"/>
    </source>
</evidence>
<dbReference type="GO" id="GO:1990904">
    <property type="term" value="C:ribonucleoprotein complex"/>
    <property type="evidence" value="ECO:0007669"/>
    <property type="project" value="InterPro"/>
</dbReference>
<reference evidence="6" key="1">
    <citation type="submission" date="2022-07" db="EMBL/GenBank/DDBJ databases">
        <title>Phylogenomic reconstructions and comparative analyses of Kickxellomycotina fungi.</title>
        <authorList>
            <person name="Reynolds N.K."/>
            <person name="Stajich J.E."/>
            <person name="Barry K."/>
            <person name="Grigoriev I.V."/>
            <person name="Crous P."/>
            <person name="Smith M.E."/>
        </authorList>
    </citation>
    <scope>NUCLEOTIDE SEQUENCE</scope>
    <source>
        <strain evidence="6">RSA 1196</strain>
    </source>
</reference>
<dbReference type="Gene3D" id="3.30.70.330">
    <property type="match status" value="2"/>
</dbReference>
<dbReference type="EMBL" id="JANBPY010000517">
    <property type="protein sequence ID" value="KAJ1966378.1"/>
    <property type="molecule type" value="Genomic_DNA"/>
</dbReference>
<evidence type="ECO:0000313" key="6">
    <source>
        <dbReference type="EMBL" id="KAJ1966378.1"/>
    </source>
</evidence>
<gene>
    <name evidence="6" type="ORF">IWQ62_002437</name>
</gene>
<dbReference type="InterPro" id="IPR035979">
    <property type="entry name" value="RBD_domain_sf"/>
</dbReference>
<feature type="region of interest" description="Disordered" evidence="4">
    <location>
        <begin position="412"/>
        <end position="453"/>
    </location>
</feature>
<evidence type="ECO:0000256" key="2">
    <source>
        <dbReference type="ARBA" id="ARBA00022884"/>
    </source>
</evidence>
<dbReference type="GO" id="GO:0003723">
    <property type="term" value="F:RNA binding"/>
    <property type="evidence" value="ECO:0007669"/>
    <property type="project" value="UniProtKB-UniRule"/>
</dbReference>
<dbReference type="Proteomes" id="UP001150925">
    <property type="component" value="Unassembled WGS sequence"/>
</dbReference>
<feature type="domain" description="RRM" evidence="5">
    <location>
        <begin position="331"/>
        <end position="411"/>
    </location>
</feature>
<protein>
    <recommendedName>
        <fullName evidence="5">RRM domain-containing protein</fullName>
    </recommendedName>
</protein>
<dbReference type="AlphaFoldDB" id="A0A9W8AVP3"/>
<comment type="caution">
    <text evidence="6">The sequence shown here is derived from an EMBL/GenBank/DDBJ whole genome shotgun (WGS) entry which is preliminary data.</text>
</comment>
<dbReference type="SMART" id="SM00360">
    <property type="entry name" value="RRM"/>
    <property type="match status" value="2"/>
</dbReference>
<dbReference type="InterPro" id="IPR012677">
    <property type="entry name" value="Nucleotide-bd_a/b_plait_sf"/>
</dbReference>
<evidence type="ECO:0000256" key="3">
    <source>
        <dbReference type="PROSITE-ProRule" id="PRU00176"/>
    </source>
</evidence>
<keyword evidence="2 3" id="KW-0694">RNA-binding</keyword>
<dbReference type="PROSITE" id="PS50102">
    <property type="entry name" value="RRM"/>
    <property type="match status" value="2"/>
</dbReference>
<sequence length="621" mass="65797">MSDQWQALKQIPSLSSASAKVKCADVRSLPCPTAIAEETGHSTAPMGNVGYLHRELTAVSPNPHQPHGAYPSTLLPAHPMASHQYAYYTDYNATTGNVSSPPHSPAAVISPHLSPYASPGPSNANPYITQSPVMGVTAAGSAPGMPLHSPPTSPFYYYNQFIHTMDPHFAASLSGNMGSPGASSNSSLGSPRLAVSPGATGYPPFMMHGPRVAPMGSVLSPSSRGRRGSNARREGFGDKLHNTNVYINNLPPEMTDEELERLCSAFGTITSHKAIMDATTQTCKGFGFVMYETMEDTHRAIAKLTEAGFHASLARETFKNRLKNMQDKDSTNVYVTNLPLTFTEADLVNLFAEFNVVSPRILRNIDENNESRGVGFVRLSDRESAQRLIHAFHGQILPGAEAPLQMRFADTPAQKKLKRQSSRRRTPKPKDGEGGELPHASPRTATGRLGSPGKLPPVYYHGMPGAPHPGGMASAMFPPVYAAAPPPFPHFPMAPVFSGHPMGAPHYQPSIDQLTSVGQAMAASGTNRGHPSQASRDARQPSNDARVTDSQALSGGTPTASKLPGPTDTPQSLTGSDNLPGGSLPSSASLNHPPSSGLSAPAPGNSTDEQLSCMAEKQLAL</sequence>
<feature type="region of interest" description="Disordered" evidence="4">
    <location>
        <begin position="521"/>
        <end position="621"/>
    </location>
</feature>
<feature type="domain" description="RRM" evidence="5">
    <location>
        <begin position="243"/>
        <end position="330"/>
    </location>
</feature>
<feature type="compositionally biased region" description="Polar residues" evidence="4">
    <location>
        <begin position="521"/>
        <end position="560"/>
    </location>
</feature>
<proteinExistence type="predicted"/>
<dbReference type="OrthoDB" id="271725at2759"/>
<feature type="compositionally biased region" description="Polar residues" evidence="4">
    <location>
        <begin position="568"/>
        <end position="577"/>
    </location>
</feature>
<keyword evidence="1" id="KW-0677">Repeat</keyword>
<dbReference type="SUPFAM" id="SSF54928">
    <property type="entry name" value="RNA-binding domain, RBD"/>
    <property type="match status" value="2"/>
</dbReference>